<dbReference type="InterPro" id="IPR000601">
    <property type="entry name" value="PKD_dom"/>
</dbReference>
<name>A0A395M3B1_9BACT</name>
<dbReference type="SUPFAM" id="SSF49299">
    <property type="entry name" value="PKD domain"/>
    <property type="match status" value="4"/>
</dbReference>
<dbReference type="AlphaFoldDB" id="A0A395M3B1"/>
<keyword evidence="4" id="KW-1133">Transmembrane helix</keyword>
<dbReference type="GO" id="GO:0005886">
    <property type="term" value="C:plasma membrane"/>
    <property type="evidence" value="ECO:0007669"/>
    <property type="project" value="TreeGrafter"/>
</dbReference>
<sequence>MKQLRWLFVHLFMLGLSAVFSALHAQEFSLSISGKSSSSLSGAARDYFDYWIKPHAGARSAAIRIYDASILPQTGDVIYGKIDTKTSFELFRFSDLYAFSDKRLTPKPADEAKPLASLSVLDEEQYRKRWTLFAQVEPDSLGYIVRVRASEGNDVNAFKLAATDLSEPSLQSDQWDLIGIDLSIGTISLPANYEVQLKPYFDDEPPPALDVEGEEGATIVLKDDFGNAMPISNPTPLWKPVVSGETNHWGLSISRSRQYNYLTVVGIKAPVLWNLRANVSAIQSPPKVSILQLPGNACDEVRFTLSEKRFAYTAAQALTWIAKLPNGEKRATGDTALIAFGKPGTYDAELWIPTQGKYFPKVWIEPFKVRINAPPVAKITADRLVLAPNEVATLSAENSFDPDGNRLRYEWFVDGAIRSTQPTFRFSSPTPNRYAIALRVTDNATNSPCISATDSLVVRVNSQPYAEIDYEPEFAVEEPVEFKAKNVQDSDGDSLRYEWSGKGIVSDATKESVEIVHNQHGNYSVSLRVRDFSGVANSSYQTSASYRVNAPPVPRFTLPKLAAPGDKIRLSAAASSDPDDRNLSYSWTISDGQAYDERDVTIEFAQPGDYTVTLTVDDGHGVSNSVQSLSQEIHINFPPVPKIDAVAKSTVARQTFSARATTDGDDENLRYRWDFGDGFTAEGIEVTHTFQKSGRYTITLTVDDGRKQSNSVQKTTHEFRLFRYPTARFDAPTVAEPNKPIYVDA</sequence>
<dbReference type="Proteomes" id="UP000266389">
    <property type="component" value="Unassembled WGS sequence"/>
</dbReference>
<evidence type="ECO:0000259" key="7">
    <source>
        <dbReference type="PROSITE" id="PS50093"/>
    </source>
</evidence>
<feature type="domain" description="PKD" evidence="7">
    <location>
        <begin position="551"/>
        <end position="621"/>
    </location>
</feature>
<dbReference type="InterPro" id="IPR013783">
    <property type="entry name" value="Ig-like_fold"/>
</dbReference>
<protein>
    <submittedName>
        <fullName evidence="8">PKD domain-containing protein</fullName>
    </submittedName>
</protein>
<keyword evidence="6" id="KW-0732">Signal</keyword>
<dbReference type="PROSITE" id="PS50093">
    <property type="entry name" value="PKD"/>
    <property type="match status" value="2"/>
</dbReference>
<dbReference type="PANTHER" id="PTHR46730:SF1">
    <property type="entry name" value="PLAT DOMAIN-CONTAINING PROTEIN"/>
    <property type="match status" value="1"/>
</dbReference>
<feature type="chain" id="PRO_5017294743" evidence="6">
    <location>
        <begin position="26"/>
        <end position="745"/>
    </location>
</feature>
<dbReference type="GO" id="GO:0005261">
    <property type="term" value="F:monoatomic cation channel activity"/>
    <property type="evidence" value="ECO:0007669"/>
    <property type="project" value="TreeGrafter"/>
</dbReference>
<feature type="non-terminal residue" evidence="8">
    <location>
        <position position="745"/>
    </location>
</feature>
<dbReference type="InterPro" id="IPR022409">
    <property type="entry name" value="PKD/Chitinase_dom"/>
</dbReference>
<dbReference type="PANTHER" id="PTHR46730">
    <property type="entry name" value="POLYCYSTIN-1"/>
    <property type="match status" value="1"/>
</dbReference>
<keyword evidence="3" id="KW-0677">Repeat</keyword>
<comment type="subcellular location">
    <subcellularLocation>
        <location evidence="1">Membrane</location>
        <topology evidence="1">Multi-pass membrane protein</topology>
    </subcellularLocation>
</comment>
<keyword evidence="2" id="KW-0812">Transmembrane</keyword>
<gene>
    <name evidence="8" type="ORF">D0433_01930</name>
</gene>
<feature type="domain" description="PKD" evidence="7">
    <location>
        <begin position="639"/>
        <end position="704"/>
    </location>
</feature>
<accession>A0A395M3B1</accession>
<dbReference type="InterPro" id="IPR035986">
    <property type="entry name" value="PKD_dom_sf"/>
</dbReference>
<evidence type="ECO:0000256" key="4">
    <source>
        <dbReference type="ARBA" id="ARBA00022989"/>
    </source>
</evidence>
<reference evidence="8 9" key="1">
    <citation type="journal article" date="2011" name="ISME J.">
        <title>Community ecology of hot spring cyanobacterial mats: predominant populations and their functional potential.</title>
        <authorList>
            <person name="Klatt C.G."/>
            <person name="Wood J.M."/>
            <person name="Rusch D.B."/>
            <person name="Bateson M.M."/>
            <person name="Hamamura N."/>
            <person name="Heidelberg J.F."/>
            <person name="Grossman A.R."/>
            <person name="Bhaya D."/>
            <person name="Cohan F.M."/>
            <person name="Kuhl M."/>
            <person name="Bryant D.A."/>
            <person name="Ward D.M."/>
        </authorList>
    </citation>
    <scope>NUCLEOTIDE SEQUENCE [LARGE SCALE GENOMIC DNA]</scope>
    <source>
        <strain evidence="8">OS</strain>
    </source>
</reference>
<evidence type="ECO:0000256" key="2">
    <source>
        <dbReference type="ARBA" id="ARBA00022692"/>
    </source>
</evidence>
<keyword evidence="5" id="KW-0472">Membrane</keyword>
<dbReference type="EMBL" id="PHFL01000008">
    <property type="protein sequence ID" value="RFM25171.1"/>
    <property type="molecule type" value="Genomic_DNA"/>
</dbReference>
<proteinExistence type="predicted"/>
<dbReference type="SMART" id="SM00089">
    <property type="entry name" value="PKD"/>
    <property type="match status" value="4"/>
</dbReference>
<dbReference type="Gene3D" id="2.60.40.10">
    <property type="entry name" value="Immunoglobulins"/>
    <property type="match status" value="4"/>
</dbReference>
<feature type="signal peptide" evidence="6">
    <location>
        <begin position="1"/>
        <end position="25"/>
    </location>
</feature>
<organism evidence="8 9">
    <name type="scientific">Candidatus Thermochlorobacter aerophilus</name>
    <dbReference type="NCBI Taxonomy" id="1868324"/>
    <lineage>
        <taxon>Bacteria</taxon>
        <taxon>Pseudomonadati</taxon>
        <taxon>Chlorobiota</taxon>
        <taxon>Chlorobiia</taxon>
        <taxon>Chlorobiales</taxon>
        <taxon>Candidatus Thermochlorobacteriaceae</taxon>
        <taxon>Candidatus Thermochlorobacter</taxon>
    </lineage>
</organism>
<evidence type="ECO:0000256" key="1">
    <source>
        <dbReference type="ARBA" id="ARBA00004141"/>
    </source>
</evidence>
<evidence type="ECO:0000313" key="9">
    <source>
        <dbReference type="Proteomes" id="UP000266389"/>
    </source>
</evidence>
<evidence type="ECO:0000256" key="3">
    <source>
        <dbReference type="ARBA" id="ARBA00022737"/>
    </source>
</evidence>
<comment type="caution">
    <text evidence="8">The sequence shown here is derived from an EMBL/GenBank/DDBJ whole genome shotgun (WGS) entry which is preliminary data.</text>
</comment>
<dbReference type="GO" id="GO:0006816">
    <property type="term" value="P:calcium ion transport"/>
    <property type="evidence" value="ECO:0007669"/>
    <property type="project" value="TreeGrafter"/>
</dbReference>
<evidence type="ECO:0000313" key="8">
    <source>
        <dbReference type="EMBL" id="RFM25171.1"/>
    </source>
</evidence>
<dbReference type="Pfam" id="PF18911">
    <property type="entry name" value="PKD_4"/>
    <property type="match status" value="4"/>
</dbReference>
<evidence type="ECO:0000256" key="5">
    <source>
        <dbReference type="ARBA" id="ARBA00023136"/>
    </source>
</evidence>
<dbReference type="CDD" id="cd00146">
    <property type="entry name" value="PKD"/>
    <property type="match status" value="2"/>
</dbReference>
<evidence type="ECO:0000256" key="6">
    <source>
        <dbReference type="SAM" id="SignalP"/>
    </source>
</evidence>